<gene>
    <name evidence="1" type="ORF">thalar_01187</name>
</gene>
<evidence type="ECO:0000313" key="1">
    <source>
        <dbReference type="EMBL" id="EPX79851.1"/>
    </source>
</evidence>
<reference evidence="2" key="1">
    <citation type="journal article" date="2013" name="Stand. Genomic Sci.">
        <title>Genome sequence of the Litoreibacter arenae type strain (DSM 19593(T)), a member of the Roseobacter clade isolated from sea sand.</title>
        <authorList>
            <person name="Riedel T."/>
            <person name="Fiebig A."/>
            <person name="Petersen J."/>
            <person name="Gronow S."/>
            <person name="Kyrpides N.C."/>
            <person name="Goker M."/>
            <person name="Klenk H.P."/>
        </authorList>
    </citation>
    <scope>NUCLEOTIDE SEQUENCE [LARGE SCALE GENOMIC DNA]</scope>
    <source>
        <strain evidence="2">DSM 19593</strain>
    </source>
</reference>
<protein>
    <submittedName>
        <fullName evidence="1">Uncharacterized protein</fullName>
    </submittedName>
</protein>
<sequence>MVSPLLPGLLAGGLESKRAGARLCASRPRWSGCQMWC</sequence>
<accession>S9QEI8</accession>
<comment type="caution">
    <text evidence="1">The sequence shown here is derived from an EMBL/GenBank/DDBJ whole genome shotgun (WGS) entry which is preliminary data.</text>
</comment>
<dbReference type="AlphaFoldDB" id="S9QEI8"/>
<dbReference type="STRING" id="1123360.thalar_01187"/>
<proteinExistence type="predicted"/>
<organism evidence="1 2">
    <name type="scientific">Litoreibacter arenae DSM 19593</name>
    <dbReference type="NCBI Taxonomy" id="1123360"/>
    <lineage>
        <taxon>Bacteria</taxon>
        <taxon>Pseudomonadati</taxon>
        <taxon>Pseudomonadota</taxon>
        <taxon>Alphaproteobacteria</taxon>
        <taxon>Rhodobacterales</taxon>
        <taxon>Roseobacteraceae</taxon>
        <taxon>Litoreibacter</taxon>
    </lineage>
</organism>
<dbReference type="Proteomes" id="UP000015351">
    <property type="component" value="Unassembled WGS sequence"/>
</dbReference>
<dbReference type="EMBL" id="AONI01000009">
    <property type="protein sequence ID" value="EPX79851.1"/>
    <property type="molecule type" value="Genomic_DNA"/>
</dbReference>
<evidence type="ECO:0000313" key="2">
    <source>
        <dbReference type="Proteomes" id="UP000015351"/>
    </source>
</evidence>
<dbReference type="HOGENOM" id="CLU_3345461_0_0_5"/>
<name>S9QEI8_9RHOB</name>
<keyword evidence="2" id="KW-1185">Reference proteome</keyword>